<evidence type="ECO:0000313" key="1">
    <source>
        <dbReference type="EMBL" id="SGY20226.1"/>
    </source>
</evidence>
<name>A0A2X0NSP2_9BASI</name>
<organism evidence="1 2">
    <name type="scientific">Microbotryum silenes-dioicae</name>
    <dbReference type="NCBI Taxonomy" id="796604"/>
    <lineage>
        <taxon>Eukaryota</taxon>
        <taxon>Fungi</taxon>
        <taxon>Dikarya</taxon>
        <taxon>Basidiomycota</taxon>
        <taxon>Pucciniomycotina</taxon>
        <taxon>Microbotryomycetes</taxon>
        <taxon>Microbotryales</taxon>
        <taxon>Microbotryaceae</taxon>
        <taxon>Microbotryum</taxon>
    </lineage>
</organism>
<sequence>MGGSASGNDEEIQSLNGKGMVRAQYLDADGMYVRNDKGDMSLCEYTCKHDQTDNVP</sequence>
<dbReference type="Proteomes" id="UP000249464">
    <property type="component" value="Unassembled WGS sequence"/>
</dbReference>
<accession>A0A2X0NSP2</accession>
<protein>
    <submittedName>
        <fullName evidence="1">BQ5605_C017g08538 protein</fullName>
    </submittedName>
</protein>
<gene>
    <name evidence="1" type="primary">BQ5605_C017g08538</name>
    <name evidence="1" type="ORF">BQ5605_C017G08538</name>
</gene>
<reference evidence="1 2" key="1">
    <citation type="submission" date="2016-11" db="EMBL/GenBank/DDBJ databases">
        <authorList>
            <person name="Jaros S."/>
            <person name="Januszkiewicz K."/>
            <person name="Wedrychowicz H."/>
        </authorList>
    </citation>
    <scope>NUCLEOTIDE SEQUENCE [LARGE SCALE GENOMIC DNA]</scope>
</reference>
<keyword evidence="2" id="KW-1185">Reference proteome</keyword>
<dbReference type="EMBL" id="FQNC01000017">
    <property type="protein sequence ID" value="SGY20226.1"/>
    <property type="molecule type" value="Genomic_DNA"/>
</dbReference>
<evidence type="ECO:0000313" key="2">
    <source>
        <dbReference type="Proteomes" id="UP000249464"/>
    </source>
</evidence>
<dbReference type="AlphaFoldDB" id="A0A2X0NSP2"/>
<proteinExistence type="predicted"/>